<feature type="binding site" evidence="6">
    <location>
        <begin position="527"/>
        <end position="528"/>
    </location>
    <ligand>
        <name>alpha-maltose 1-phosphate</name>
        <dbReference type="ChEBI" id="CHEBI:63576"/>
    </ligand>
</feature>
<dbReference type="RefSeq" id="WP_013888772.1">
    <property type="nucleotide sequence ID" value="NC_015673.1"/>
</dbReference>
<feature type="active site" description="Nucleophile" evidence="6">
    <location>
        <position position="388"/>
    </location>
</feature>
<dbReference type="InterPro" id="IPR006047">
    <property type="entry name" value="GH13_cat_dom"/>
</dbReference>
<accession>F8DZ76</accession>
<dbReference type="eggNOG" id="COG0366">
    <property type="taxonomic scope" value="Bacteria"/>
</dbReference>
<evidence type="ECO:0000256" key="2">
    <source>
        <dbReference type="ARBA" id="ARBA00022676"/>
    </source>
</evidence>
<dbReference type="Gene3D" id="2.60.40.10">
    <property type="entry name" value="Immunoglobulins"/>
    <property type="match status" value="1"/>
</dbReference>
<dbReference type="SMART" id="SM00642">
    <property type="entry name" value="Aamy"/>
    <property type="match status" value="1"/>
</dbReference>
<dbReference type="Gene3D" id="2.60.40.1180">
    <property type="entry name" value="Golgi alpha-mannosidase II"/>
    <property type="match status" value="1"/>
</dbReference>
<dbReference type="EMBL" id="CP002857">
    <property type="protein sequence ID" value="AEI09762.1"/>
    <property type="molecule type" value="Genomic_DNA"/>
</dbReference>
<dbReference type="CDD" id="cd11344">
    <property type="entry name" value="AmyAc_GlgE_like"/>
    <property type="match status" value="1"/>
</dbReference>
<organism evidence="8 9">
    <name type="scientific">Corynebacterium resistens (strain DSM 45100 / JCM 12819 / GTC 2026 / SICGH 158)</name>
    <dbReference type="NCBI Taxonomy" id="662755"/>
    <lineage>
        <taxon>Bacteria</taxon>
        <taxon>Bacillati</taxon>
        <taxon>Actinomycetota</taxon>
        <taxon>Actinomycetes</taxon>
        <taxon>Mycobacteriales</taxon>
        <taxon>Corynebacteriaceae</taxon>
        <taxon>Corynebacterium</taxon>
    </lineage>
</organism>
<feature type="binding site" evidence="6">
    <location>
        <position position="353"/>
    </location>
    <ligand>
        <name>alpha-maltose 1-phosphate</name>
        <dbReference type="ChEBI" id="CHEBI:63576"/>
    </ligand>
</feature>
<dbReference type="OrthoDB" id="9805159at2"/>
<name>F8DZ76_CORRG</name>
<dbReference type="Pfam" id="PF11896">
    <property type="entry name" value="GlgE_dom_N_S"/>
    <property type="match status" value="1"/>
</dbReference>
<proteinExistence type="inferred from homology"/>
<dbReference type="InterPro" id="IPR013780">
    <property type="entry name" value="Glyco_hydro_b"/>
</dbReference>
<dbReference type="GO" id="GO:0016758">
    <property type="term" value="F:hexosyltransferase activity"/>
    <property type="evidence" value="ECO:0007669"/>
    <property type="project" value="UniProtKB-UniRule"/>
</dbReference>
<dbReference type="Gene3D" id="1.20.58.80">
    <property type="entry name" value="Phosphotransferase system, lactose/cellobiose-type IIA subunit"/>
    <property type="match status" value="1"/>
</dbReference>
<dbReference type="KEGG" id="crd:CRES_1407"/>
<keyword evidence="3 6" id="KW-0808">Transferase</keyword>
<protein>
    <recommendedName>
        <fullName evidence="6">Alpha-1,4-glucan:maltose-1-phosphate maltosyltransferase</fullName>
        <shortName evidence="6">GMPMT</shortName>
        <ecNumber evidence="6">2.4.99.16</ecNumber>
    </recommendedName>
    <alternativeName>
        <fullName evidence="6">(1-&gt;4)-alpha-D-glucan:maltose-1-phosphate alpha-D-maltosyltransferase</fullName>
    </alternativeName>
</protein>
<feature type="domain" description="Glycosyl hydrolase family 13 catalytic" evidence="7">
    <location>
        <begin position="202"/>
        <end position="552"/>
    </location>
</feature>
<keyword evidence="4 6" id="KW-0119">Carbohydrate metabolism</keyword>
<dbReference type="Proteomes" id="UP000000492">
    <property type="component" value="Chromosome"/>
</dbReference>
<keyword evidence="8" id="KW-0378">Hydrolase</keyword>
<evidence type="ECO:0000313" key="9">
    <source>
        <dbReference type="Proteomes" id="UP000000492"/>
    </source>
</evidence>
<dbReference type="InterPro" id="IPR013783">
    <property type="entry name" value="Ig-like_fold"/>
</dbReference>
<evidence type="ECO:0000313" key="8">
    <source>
        <dbReference type="EMBL" id="AEI09762.1"/>
    </source>
</evidence>
<dbReference type="HOGENOM" id="CLU_015798_0_0_11"/>
<comment type="similarity">
    <text evidence="6">Belongs to the glycosyl hydrolase 13 family. GlgE subfamily.</text>
</comment>
<evidence type="ECO:0000256" key="1">
    <source>
        <dbReference type="ARBA" id="ARBA00011738"/>
    </source>
</evidence>
<dbReference type="PANTHER" id="PTHR47786">
    <property type="entry name" value="ALPHA-1,4-GLUCAN:MALTOSE-1-PHOSPHATE MALTOSYLTRANSFERASE"/>
    <property type="match status" value="1"/>
</dbReference>
<dbReference type="STRING" id="662755.CRES_1407"/>
<keyword evidence="9" id="KW-1185">Reference proteome</keyword>
<evidence type="ECO:0000256" key="6">
    <source>
        <dbReference type="HAMAP-Rule" id="MF_02124"/>
    </source>
</evidence>
<dbReference type="Pfam" id="PF21702">
    <property type="entry name" value="GLGE_C"/>
    <property type="match status" value="1"/>
</dbReference>
<feature type="site" description="Transition state stabilizer" evidence="6">
    <location>
        <position position="473"/>
    </location>
</feature>
<evidence type="ECO:0000256" key="5">
    <source>
        <dbReference type="ARBA" id="ARBA00048735"/>
    </source>
</evidence>
<dbReference type="GO" id="GO:0004553">
    <property type="term" value="F:hydrolase activity, hydrolyzing O-glycosyl compounds"/>
    <property type="evidence" value="ECO:0007669"/>
    <property type="project" value="InterPro"/>
</dbReference>
<comment type="catalytic activity">
    <reaction evidence="5 6">
        <text>alpha-maltose 1-phosphate + [(1-&gt;4)-alpha-D-glucosyl](n) = [(1-&gt;4)-alpha-D-glucosyl](n+2) + phosphate</text>
        <dbReference type="Rhea" id="RHEA:42692"/>
        <dbReference type="Rhea" id="RHEA-COMP:9584"/>
        <dbReference type="Rhea" id="RHEA-COMP:10183"/>
        <dbReference type="ChEBI" id="CHEBI:15444"/>
        <dbReference type="ChEBI" id="CHEBI:43474"/>
        <dbReference type="ChEBI" id="CHEBI:63576"/>
        <dbReference type="EC" id="2.4.99.16"/>
    </reaction>
</comment>
<evidence type="ECO:0000256" key="4">
    <source>
        <dbReference type="ARBA" id="ARBA00023277"/>
    </source>
</evidence>
<feature type="active site" description="Proton donor" evidence="6">
    <location>
        <position position="417"/>
    </location>
</feature>
<feature type="binding site" evidence="6">
    <location>
        <position position="389"/>
    </location>
    <ligand>
        <name>alpha-maltose 1-phosphate</name>
        <dbReference type="ChEBI" id="CHEBI:63576"/>
    </ligand>
</feature>
<dbReference type="SUPFAM" id="SSF51445">
    <property type="entry name" value="(Trans)glycosidases"/>
    <property type="match status" value="1"/>
</dbReference>
<dbReference type="PANTHER" id="PTHR47786:SF2">
    <property type="entry name" value="GLYCOSYL HYDROLASE FAMILY 13 CATALYTIC DOMAIN-CONTAINING PROTEIN"/>
    <property type="match status" value="1"/>
</dbReference>
<keyword evidence="2 6" id="KW-0328">Glycosyltransferase</keyword>
<dbReference type="GO" id="GO:0030979">
    <property type="term" value="P:alpha-glucan biosynthetic process"/>
    <property type="evidence" value="ECO:0007669"/>
    <property type="project" value="UniProtKB-UniRule"/>
</dbReference>
<dbReference type="InterPro" id="IPR021828">
    <property type="entry name" value="GlgE_dom_N/S"/>
</dbReference>
<comment type="subunit">
    <text evidence="1 6">Homodimer.</text>
</comment>
<reference evidence="8 9" key="1">
    <citation type="journal article" date="2012" name="BMC Genomics">
        <title>Complete genome sequence, lifestyle, and multi-drug resistance of the human pathogen Corynebacterium resistens DSM 45100 isolated from blood samples of a leukemia patient.</title>
        <authorList>
            <person name="Schroder J."/>
            <person name="Maus I."/>
            <person name="Meyer K."/>
            <person name="Wordemann S."/>
            <person name="Blom J."/>
            <person name="Jaenicke S."/>
            <person name="Schneider J."/>
            <person name="Trost E."/>
            <person name="Tauch A."/>
        </authorList>
    </citation>
    <scope>NUCLEOTIDE SEQUENCE [LARGE SCALE GENOMIC DNA]</scope>
    <source>
        <strain evidence="9">DSM 45100 / JCM 12819 / CCUG 50093 / GTC 2026 / SICGH 158</strain>
    </source>
</reference>
<evidence type="ECO:0000256" key="3">
    <source>
        <dbReference type="ARBA" id="ARBA00022679"/>
    </source>
</evidence>
<keyword evidence="8" id="KW-0326">Glycosidase</keyword>
<dbReference type="InterPro" id="IPR049171">
    <property type="entry name" value="GLGE_C"/>
</dbReference>
<gene>
    <name evidence="6 8" type="primary">glgE</name>
    <name evidence="8" type="ordered locus">CRES_1407</name>
</gene>
<dbReference type="HAMAP" id="MF_02124">
    <property type="entry name" value="GlgE"/>
    <property type="match status" value="1"/>
</dbReference>
<comment type="function">
    <text evidence="6">Maltosyltransferase that uses maltose 1-phosphate (M1P) as the sugar donor to elongate linear or branched alpha-(1-&gt;4)-glucans. Is involved in a branched alpha-glucan biosynthetic pathway from trehalose, together with TreS, Mak and GlgB.</text>
</comment>
<feature type="binding site" evidence="6">
    <location>
        <position position="318"/>
    </location>
    <ligand>
        <name>alpha-maltose 1-phosphate</name>
        <dbReference type="ChEBI" id="CHEBI:63576"/>
    </ligand>
</feature>
<dbReference type="Gene3D" id="3.20.20.80">
    <property type="entry name" value="Glycosidases"/>
    <property type="match status" value="1"/>
</dbReference>
<feature type="binding site" evidence="6">
    <location>
        <position position="258"/>
    </location>
    <ligand>
        <name>alpha-maltose 1-phosphate</name>
        <dbReference type="ChEBI" id="CHEBI:63576"/>
    </ligand>
</feature>
<dbReference type="InterPro" id="IPR026585">
    <property type="entry name" value="GlgE"/>
</dbReference>
<dbReference type="InterPro" id="IPR017853">
    <property type="entry name" value="GH"/>
</dbReference>
<dbReference type="EC" id="2.4.99.16" evidence="6"/>
<dbReference type="AlphaFoldDB" id="F8DZ76"/>
<evidence type="ECO:0000259" key="7">
    <source>
        <dbReference type="SMART" id="SM00642"/>
    </source>
</evidence>
<sequence length="674" mass="75588">MHTFPRLGVDNIHPVIMEGSVPAKALVGQVMPIRATVWREGHDAISATLVVRRPAGAEGGRTKVTMVAAPDNPDDRHAMIVPDVPGLWTFRVDAWSDPIATWKNAVEKKFAAGQDAEAMANDLEVGARLFERAIEKVSRTAVPTIKRVVKALRDADLPLQDRLSPALTDEVKQALDRRPLRDLLTKGREFQILVEPVESGVGAWYEFFPRSTGGVDEHGKPVHGTFATAEKELPRIAGMGFDTVYLPPIHPIGKINRKGKNNTLTPTAEDVGSPWAIGSDEGGHEAIHPQLGTVEDFTHFVATAQENGLRVALDLALQCAPDHPWAKAHPEWFNVLPDGHIAYAENPPKKYQDIYPLNFDNDPEGIYHAVLHVVRLWIERGVRVFRVDNPHTKPTAFWHWLISAIHEEFPDVVFLAEAFTRPPRLYGLAKAGFTQSYSYFTWKTTKEELTEFATDVATGADVFRPNLFVNTPDILHESLQTGGRAMFAIRAALAATMSPLWGVYSGYELYESTPVHEGSEEYLDSEKYELRPRNFDAEDSLAPWLTRLNEIRRTNPALLQQRNLQIHETSNDQLLAYSRIDPITGNALLIIVTLDSHEIQEGSVKLDLEAVGLAGQESFEVTDLVTKQTWDWGEENYIRLDPNFEVAHIVQLPVVPEEMRMATTFRQDEYDPRR</sequence>